<evidence type="ECO:0000313" key="3">
    <source>
        <dbReference type="Proteomes" id="UP000006746"/>
    </source>
</evidence>
<dbReference type="eggNOG" id="ENOG5033MKB">
    <property type="taxonomic scope" value="Bacteria"/>
</dbReference>
<keyword evidence="1" id="KW-1133">Transmembrane helix</keyword>
<keyword evidence="1" id="KW-0472">Membrane</keyword>
<evidence type="ECO:0000256" key="1">
    <source>
        <dbReference type="SAM" id="Phobius"/>
    </source>
</evidence>
<proteinExistence type="predicted"/>
<dbReference type="RefSeq" id="WP_008946233.1">
    <property type="nucleotide sequence ID" value="NZ_AMRL01000042.1"/>
</dbReference>
<dbReference type="EMBL" id="AMRL01000042">
    <property type="protein sequence ID" value="EKE67872.1"/>
    <property type="molecule type" value="Genomic_DNA"/>
</dbReference>
<accession>K2IZ86</accession>
<dbReference type="Proteomes" id="UP000006746">
    <property type="component" value="Unassembled WGS sequence"/>
</dbReference>
<dbReference type="AlphaFoldDB" id="K2IZ86"/>
<reference evidence="2 3" key="1">
    <citation type="journal article" date="2012" name="J. Bacteriol.">
        <title>Genome Sequence of Oceanibaculum indicum Type Strain P24.</title>
        <authorList>
            <person name="Lai Q."/>
            <person name="Shao Z."/>
        </authorList>
    </citation>
    <scope>NUCLEOTIDE SEQUENCE [LARGE SCALE GENOMIC DNA]</scope>
    <source>
        <strain evidence="2 3">P24</strain>
    </source>
</reference>
<organism evidence="2 3">
    <name type="scientific">Oceanibaculum indicum P24</name>
    <dbReference type="NCBI Taxonomy" id="1207063"/>
    <lineage>
        <taxon>Bacteria</taxon>
        <taxon>Pseudomonadati</taxon>
        <taxon>Pseudomonadota</taxon>
        <taxon>Alphaproteobacteria</taxon>
        <taxon>Rhodospirillales</taxon>
        <taxon>Oceanibaculaceae</taxon>
        <taxon>Oceanibaculum</taxon>
    </lineage>
</organism>
<gene>
    <name evidence="2" type="ORF">P24_18169</name>
</gene>
<keyword evidence="3" id="KW-1185">Reference proteome</keyword>
<comment type="caution">
    <text evidence="2">The sequence shown here is derived from an EMBL/GenBank/DDBJ whole genome shotgun (WGS) entry which is preliminary data.</text>
</comment>
<protein>
    <submittedName>
        <fullName evidence="2">Uncharacterized protein</fullName>
    </submittedName>
</protein>
<feature type="transmembrane region" description="Helical" evidence="1">
    <location>
        <begin position="14"/>
        <end position="38"/>
    </location>
</feature>
<sequence>MELDKSPAVIYELIMTRFVTIFVFAALTAFAVGSVTSVTSATTMSLKMALADAGAMDMSDCQGCGSDSGDNNGGIDCDMVCVAPILANLNLEVSVPAVIGMSPSASAFYDLVGRTGPPEPYPPRTLI</sequence>
<evidence type="ECO:0000313" key="2">
    <source>
        <dbReference type="EMBL" id="EKE67872.1"/>
    </source>
</evidence>
<name>K2IZ86_9PROT</name>
<keyword evidence="1" id="KW-0812">Transmembrane</keyword>